<feature type="compositionally biased region" description="Basic residues" evidence="1">
    <location>
        <begin position="83"/>
        <end position="97"/>
    </location>
</feature>
<keyword evidence="3" id="KW-1185">Reference proteome</keyword>
<reference evidence="2 3" key="1">
    <citation type="submission" date="2019-01" db="EMBL/GenBank/DDBJ databases">
        <title>Draft genome sequences of three monokaryotic isolates of the white-rot basidiomycete fungus Dichomitus squalens.</title>
        <authorList>
            <consortium name="DOE Joint Genome Institute"/>
            <person name="Lopez S.C."/>
            <person name="Andreopoulos B."/>
            <person name="Pangilinan J."/>
            <person name="Lipzen A."/>
            <person name="Riley R."/>
            <person name="Ahrendt S."/>
            <person name="Ng V."/>
            <person name="Barry K."/>
            <person name="Daum C."/>
            <person name="Grigoriev I.V."/>
            <person name="Hilden K.S."/>
            <person name="Makela M.R."/>
            <person name="de Vries R.P."/>
        </authorList>
    </citation>
    <scope>NUCLEOTIDE SEQUENCE [LARGE SCALE GENOMIC DNA]</scope>
    <source>
        <strain evidence="2 3">CBS 464.89</strain>
    </source>
</reference>
<feature type="region of interest" description="Disordered" evidence="1">
    <location>
        <begin position="78"/>
        <end position="190"/>
    </location>
</feature>
<evidence type="ECO:0000313" key="3">
    <source>
        <dbReference type="Proteomes" id="UP000292082"/>
    </source>
</evidence>
<dbReference type="Proteomes" id="UP000292082">
    <property type="component" value="Unassembled WGS sequence"/>
</dbReference>
<protein>
    <submittedName>
        <fullName evidence="2">Uncharacterized protein</fullName>
    </submittedName>
</protein>
<sequence>MLWSLVATPDQYAPRYSQRPTSQQRISHRRLTTHSQQPYHSTTFTGGTSRSSRLLRGAESSRRHKTDIRRAILIHDLLPPPTRPKRPARIFARHTRTRQGALTASPDRAAGGEPVDVSAIDRDPRARPLALQHHPPRQQLRTPTPTDPSVRHSAAASQGRRPYPRSLAAPCPPATHSRGAAPCSDGGARP</sequence>
<feature type="compositionally biased region" description="Low complexity" evidence="1">
    <location>
        <begin position="41"/>
        <end position="52"/>
    </location>
</feature>
<proteinExistence type="predicted"/>
<feature type="compositionally biased region" description="Low complexity" evidence="1">
    <location>
        <begin position="137"/>
        <end position="148"/>
    </location>
</feature>
<feature type="region of interest" description="Disordered" evidence="1">
    <location>
        <begin position="14"/>
        <end position="64"/>
    </location>
</feature>
<dbReference type="AlphaFoldDB" id="A0A4Q9PM95"/>
<dbReference type="EMBL" id="ML145170">
    <property type="protein sequence ID" value="TBU55350.1"/>
    <property type="molecule type" value="Genomic_DNA"/>
</dbReference>
<gene>
    <name evidence="2" type="ORF">BD310DRAFT_689351</name>
</gene>
<evidence type="ECO:0000256" key="1">
    <source>
        <dbReference type="SAM" id="MobiDB-lite"/>
    </source>
</evidence>
<evidence type="ECO:0000313" key="2">
    <source>
        <dbReference type="EMBL" id="TBU55350.1"/>
    </source>
</evidence>
<name>A0A4Q9PM95_9APHY</name>
<accession>A0A4Q9PM95</accession>
<organism evidence="2 3">
    <name type="scientific">Dichomitus squalens</name>
    <dbReference type="NCBI Taxonomy" id="114155"/>
    <lineage>
        <taxon>Eukaryota</taxon>
        <taxon>Fungi</taxon>
        <taxon>Dikarya</taxon>
        <taxon>Basidiomycota</taxon>
        <taxon>Agaricomycotina</taxon>
        <taxon>Agaricomycetes</taxon>
        <taxon>Polyporales</taxon>
        <taxon>Polyporaceae</taxon>
        <taxon>Dichomitus</taxon>
    </lineage>
</organism>